<keyword evidence="2" id="KW-1185">Reference proteome</keyword>
<evidence type="ECO:0008006" key="3">
    <source>
        <dbReference type="Google" id="ProtNLM"/>
    </source>
</evidence>
<reference evidence="1 2" key="1">
    <citation type="submission" date="2015-05" db="EMBL/GenBank/DDBJ databases">
        <title>Genome sequence of Mycobacterium haemophilum.</title>
        <authorList>
            <person name="Greninger A.L."/>
            <person name="Cunningham G."/>
            <person name="Miller S."/>
        </authorList>
    </citation>
    <scope>NUCLEOTIDE SEQUENCE [LARGE SCALE GENOMIC DNA]</scope>
    <source>
        <strain evidence="2">UC1</strain>
    </source>
</reference>
<dbReference type="AlphaFoldDB" id="A0A0I9UK24"/>
<dbReference type="InterPro" id="IPR027417">
    <property type="entry name" value="P-loop_NTPase"/>
</dbReference>
<protein>
    <recommendedName>
        <fullName evidence="3">Adenylylsulfate kinase</fullName>
    </recommendedName>
</protein>
<dbReference type="PATRIC" id="fig|29311.18.peg.4219"/>
<accession>A0A0I9UK24</accession>
<evidence type="ECO:0000313" key="2">
    <source>
        <dbReference type="Proteomes" id="UP000036334"/>
    </source>
</evidence>
<dbReference type="Gene3D" id="3.40.50.300">
    <property type="entry name" value="P-loop containing nucleotide triphosphate hydrolases"/>
    <property type="match status" value="1"/>
</dbReference>
<sequence length="184" mass="20001">MPSPGLIVISGLPGTGKSSVALPLARRLLAAYLRIDTIEQALVDSGELTAAPAAMGYVAGYALAADQLRVGLPTIAECVNPLKITRDAWQRVAAQLNCWILEVELVCSDPNEHRRRVESRTSDIPGLVLPTWQQVVDRTYEPWDRDHLIIDTACSAVTATVERIRHKATAITDTAEPIHPPPPL</sequence>
<dbReference type="Pfam" id="PF13671">
    <property type="entry name" value="AAA_33"/>
    <property type="match status" value="1"/>
</dbReference>
<evidence type="ECO:0000313" key="1">
    <source>
        <dbReference type="EMBL" id="KLO36207.1"/>
    </source>
</evidence>
<dbReference type="SUPFAM" id="SSF52540">
    <property type="entry name" value="P-loop containing nucleoside triphosphate hydrolases"/>
    <property type="match status" value="1"/>
</dbReference>
<comment type="caution">
    <text evidence="1">The sequence shown here is derived from an EMBL/GenBank/DDBJ whole genome shotgun (WGS) entry which is preliminary data.</text>
</comment>
<organism evidence="1 2">
    <name type="scientific">Mycobacterium haemophilum</name>
    <dbReference type="NCBI Taxonomy" id="29311"/>
    <lineage>
        <taxon>Bacteria</taxon>
        <taxon>Bacillati</taxon>
        <taxon>Actinomycetota</taxon>
        <taxon>Actinomycetes</taxon>
        <taxon>Mycobacteriales</taxon>
        <taxon>Mycobacteriaceae</taxon>
        <taxon>Mycobacterium</taxon>
    </lineage>
</organism>
<dbReference type="Proteomes" id="UP000036334">
    <property type="component" value="Unassembled WGS sequence"/>
</dbReference>
<gene>
    <name evidence="1" type="ORF">ABH38_13070</name>
</gene>
<dbReference type="PANTHER" id="PTHR37807">
    <property type="entry name" value="OS07G0160300 PROTEIN"/>
    <property type="match status" value="1"/>
</dbReference>
<dbReference type="EMBL" id="LDPR01000010">
    <property type="protein sequence ID" value="KLO36207.1"/>
    <property type="molecule type" value="Genomic_DNA"/>
</dbReference>
<dbReference type="STRING" id="1202450.B586_03065"/>
<name>A0A0I9UK24_9MYCO</name>
<dbReference type="RefSeq" id="WP_047314870.1">
    <property type="nucleotide sequence ID" value="NZ_LDPQ01000008.1"/>
</dbReference>
<dbReference type="PANTHER" id="PTHR37807:SF3">
    <property type="entry name" value="OS07G0160300 PROTEIN"/>
    <property type="match status" value="1"/>
</dbReference>
<proteinExistence type="predicted"/>